<protein>
    <submittedName>
        <fullName evidence="2">Uncharacterized protein</fullName>
    </submittedName>
</protein>
<gene>
    <name evidence="2" type="ORF">B296_00014420</name>
</gene>
<organism evidence="2 3">
    <name type="scientific">Ensete ventricosum</name>
    <name type="common">Abyssinian banana</name>
    <name type="synonym">Musa ensete</name>
    <dbReference type="NCBI Taxonomy" id="4639"/>
    <lineage>
        <taxon>Eukaryota</taxon>
        <taxon>Viridiplantae</taxon>
        <taxon>Streptophyta</taxon>
        <taxon>Embryophyta</taxon>
        <taxon>Tracheophyta</taxon>
        <taxon>Spermatophyta</taxon>
        <taxon>Magnoliopsida</taxon>
        <taxon>Liliopsida</taxon>
        <taxon>Zingiberales</taxon>
        <taxon>Musaceae</taxon>
        <taxon>Ensete</taxon>
    </lineage>
</organism>
<dbReference type="AlphaFoldDB" id="A0A427A5H9"/>
<feature type="region of interest" description="Disordered" evidence="1">
    <location>
        <begin position="65"/>
        <end position="85"/>
    </location>
</feature>
<evidence type="ECO:0000313" key="2">
    <source>
        <dbReference type="EMBL" id="RRT71453.1"/>
    </source>
</evidence>
<dbReference type="EMBL" id="AMZH03003703">
    <property type="protein sequence ID" value="RRT71453.1"/>
    <property type="molecule type" value="Genomic_DNA"/>
</dbReference>
<dbReference type="Proteomes" id="UP000287651">
    <property type="component" value="Unassembled WGS sequence"/>
</dbReference>
<evidence type="ECO:0000256" key="1">
    <source>
        <dbReference type="SAM" id="MobiDB-lite"/>
    </source>
</evidence>
<evidence type="ECO:0000313" key="3">
    <source>
        <dbReference type="Proteomes" id="UP000287651"/>
    </source>
</evidence>
<proteinExistence type="predicted"/>
<reference evidence="2 3" key="1">
    <citation type="journal article" date="2014" name="Agronomy (Basel)">
        <title>A Draft Genome Sequence for Ensete ventricosum, the Drought-Tolerant Tree Against Hunger.</title>
        <authorList>
            <person name="Harrison J."/>
            <person name="Moore K.A."/>
            <person name="Paszkiewicz K."/>
            <person name="Jones T."/>
            <person name="Grant M."/>
            <person name="Ambacheew D."/>
            <person name="Muzemil S."/>
            <person name="Studholme D.J."/>
        </authorList>
    </citation>
    <scope>NUCLEOTIDE SEQUENCE [LARGE SCALE GENOMIC DNA]</scope>
</reference>
<accession>A0A427A5H9</accession>
<name>A0A427A5H9_ENSVE</name>
<comment type="caution">
    <text evidence="2">The sequence shown here is derived from an EMBL/GenBank/DDBJ whole genome shotgun (WGS) entry which is preliminary data.</text>
</comment>
<sequence length="85" mass="9799">MRFIWTTSFRLPEKATKSPREYASRPFNGKHRHVSPSLLLASPLVISHRGPLWVTPPISKEAFIQDRHLRDGPRDKPTELCVKDP</sequence>